<sequence length="165" mass="18648">MYSSKTLVPNPRNHGPEGASDLDLHSIKLLRGRSPVCCADDYRYISRLITDRDLFPSIQDPAKREGIKYRALSIPIIILSWDTFVKDTRYLLPCARAMRRFIPDAPEEAIQASSWAGSQPGQEHSAGRSVFLEAYRTLWQFTMQCFPELGMGQPLHNGHGCDPEI</sequence>
<protein>
    <submittedName>
        <fullName evidence="1">Uncharacterized protein</fullName>
    </submittedName>
</protein>
<dbReference type="Pfam" id="PF12520">
    <property type="entry name" value="DUF3723"/>
    <property type="match status" value="1"/>
</dbReference>
<accession>A0A5N6XMW6</accession>
<dbReference type="Proteomes" id="UP000325558">
    <property type="component" value="Unassembled WGS sequence"/>
</dbReference>
<organism evidence="1">
    <name type="scientific">Aspergillus arachidicola</name>
    <dbReference type="NCBI Taxonomy" id="656916"/>
    <lineage>
        <taxon>Eukaryota</taxon>
        <taxon>Fungi</taxon>
        <taxon>Dikarya</taxon>
        <taxon>Ascomycota</taxon>
        <taxon>Pezizomycotina</taxon>
        <taxon>Eurotiomycetes</taxon>
        <taxon>Eurotiomycetidae</taxon>
        <taxon>Eurotiales</taxon>
        <taxon>Aspergillaceae</taxon>
        <taxon>Aspergillus</taxon>
        <taxon>Aspergillus subgen. Circumdati</taxon>
    </lineage>
</organism>
<dbReference type="AlphaFoldDB" id="A0A5N6XMW6"/>
<dbReference type="EMBL" id="ML737267">
    <property type="protein sequence ID" value="KAE8334521.1"/>
    <property type="molecule type" value="Genomic_DNA"/>
</dbReference>
<reference evidence="1" key="1">
    <citation type="submission" date="2019-04" db="EMBL/GenBank/DDBJ databases">
        <title>Friends and foes A comparative genomics study of 23 Aspergillus species from section Flavi.</title>
        <authorList>
            <consortium name="DOE Joint Genome Institute"/>
            <person name="Kjaerbolling I."/>
            <person name="Vesth T."/>
            <person name="Frisvad J.C."/>
            <person name="Nybo J.L."/>
            <person name="Theobald S."/>
            <person name="Kildgaard S."/>
            <person name="Isbrandt T."/>
            <person name="Kuo A."/>
            <person name="Sato A."/>
            <person name="Lyhne E.K."/>
            <person name="Kogle M.E."/>
            <person name="Wiebenga A."/>
            <person name="Kun R.S."/>
            <person name="Lubbers R.J."/>
            <person name="Makela M.R."/>
            <person name="Barry K."/>
            <person name="Chovatia M."/>
            <person name="Clum A."/>
            <person name="Daum C."/>
            <person name="Haridas S."/>
            <person name="He G."/>
            <person name="LaButti K."/>
            <person name="Lipzen A."/>
            <person name="Mondo S."/>
            <person name="Riley R."/>
            <person name="Salamov A."/>
            <person name="Simmons B.A."/>
            <person name="Magnuson J.K."/>
            <person name="Henrissat B."/>
            <person name="Mortensen U.H."/>
            <person name="Larsen T.O."/>
            <person name="Devries R.P."/>
            <person name="Grigoriev I.V."/>
            <person name="Machida M."/>
            <person name="Baker S.E."/>
            <person name="Andersen M.R."/>
        </authorList>
    </citation>
    <scope>NUCLEOTIDE SEQUENCE</scope>
    <source>
        <strain evidence="1">CBS 117612</strain>
    </source>
</reference>
<dbReference type="InterPro" id="IPR022198">
    <property type="entry name" value="DUF3723"/>
</dbReference>
<proteinExistence type="predicted"/>
<evidence type="ECO:0000313" key="1">
    <source>
        <dbReference type="EMBL" id="KAE8334521.1"/>
    </source>
</evidence>
<dbReference type="OrthoDB" id="4227485at2759"/>
<gene>
    <name evidence="1" type="ORF">BDV24DRAFT_170112</name>
</gene>
<name>A0A5N6XMW6_9EURO</name>